<reference evidence="1" key="1">
    <citation type="submission" date="2020-11" db="EMBL/GenBank/DDBJ databases">
        <authorList>
            <person name="Tran Van P."/>
        </authorList>
    </citation>
    <scope>NUCLEOTIDE SEQUENCE</scope>
</reference>
<sequence>MFEVLAAEIKAGLQADVDVAVNPRHHVWFTINHVAGMNIVRENNEFDIPPEEEVHGVQIRRLWFPYNSLSTAIPSVREGVTQSLTDGCSIVGG</sequence>
<gene>
    <name evidence="1" type="ORF">TCEB3V08_LOCUS10444</name>
</gene>
<organism evidence="1">
    <name type="scientific">Timema cristinae</name>
    <name type="common">Walking stick</name>
    <dbReference type="NCBI Taxonomy" id="61476"/>
    <lineage>
        <taxon>Eukaryota</taxon>
        <taxon>Metazoa</taxon>
        <taxon>Ecdysozoa</taxon>
        <taxon>Arthropoda</taxon>
        <taxon>Hexapoda</taxon>
        <taxon>Insecta</taxon>
        <taxon>Pterygota</taxon>
        <taxon>Neoptera</taxon>
        <taxon>Polyneoptera</taxon>
        <taxon>Phasmatodea</taxon>
        <taxon>Timematodea</taxon>
        <taxon>Timematoidea</taxon>
        <taxon>Timematidae</taxon>
        <taxon>Timema</taxon>
    </lineage>
</organism>
<dbReference type="AlphaFoldDB" id="A0A7R9H713"/>
<proteinExistence type="predicted"/>
<accession>A0A7R9H713</accession>
<dbReference type="EMBL" id="OC321606">
    <property type="protein sequence ID" value="CAD7410333.1"/>
    <property type="molecule type" value="Genomic_DNA"/>
</dbReference>
<protein>
    <submittedName>
        <fullName evidence="1">Uncharacterized protein</fullName>
    </submittedName>
</protein>
<name>A0A7R9H713_TIMCR</name>
<evidence type="ECO:0000313" key="1">
    <source>
        <dbReference type="EMBL" id="CAD7410333.1"/>
    </source>
</evidence>